<evidence type="ECO:0000313" key="2">
    <source>
        <dbReference type="EMBL" id="AHN92161.1"/>
    </source>
</evidence>
<proteinExistence type="predicted"/>
<reference evidence="3 5" key="3">
    <citation type="submission" date="2015-05" db="EMBL/GenBank/DDBJ databases">
        <title>Complete Sequence of an Agrotis segetum granulovirus isolate from Europe.</title>
        <authorList>
            <person name="Gueli Alletti G."/>
            <person name="Wennmann J.T."/>
            <person name="Jehle J.A."/>
        </authorList>
    </citation>
    <scope>NUCLEOTIDE SEQUENCE [LARGE SCALE GENOMIC DNA]</scope>
    <source>
        <strain evidence="3 5">DA</strain>
    </source>
</reference>
<evidence type="ECO:0000313" key="3">
    <source>
        <dbReference type="EMBL" id="AKN63399.1"/>
    </source>
</evidence>
<reference evidence="2" key="2">
    <citation type="journal article" date="2014" name="Arch. Virol.">
        <title>Complete genome sequence of Agrotis segetum granulovirus Shanghai strain.</title>
        <authorList>
            <person name="Zhang X."/>
            <person name="Liang Z."/>
            <person name="Yin X."/>
            <person name="Wang J."/>
            <person name="Shao X."/>
        </authorList>
    </citation>
    <scope>NUCLEOTIDE SEQUENCE</scope>
    <source>
        <strain evidence="2">L1</strain>
    </source>
</reference>
<dbReference type="EMBL" id="AY522332">
    <property type="protein sequence ID" value="AAS82627.1"/>
    <property type="molecule type" value="Genomic_DNA"/>
</dbReference>
<organismHost>
    <name type="scientific">Agrotis segetum</name>
    <name type="common">Turnip moth</name>
    <dbReference type="NCBI Taxonomy" id="47767"/>
</organismHost>
<dbReference type="EMBL" id="KR584663">
    <property type="protein sequence ID" value="AKN63399.1"/>
    <property type="molecule type" value="Genomic_DNA"/>
</dbReference>
<reference evidence="1 4" key="1">
    <citation type="submission" date="2004-09" db="EMBL/GenBank/DDBJ databases">
        <authorList>
            <person name="Ai X.L."/>
            <person name="Wang Z.F."/>
            <person name="Wang B."/>
            <person name="Zhang W."/>
            <person name="Li F."/>
            <person name="Fu J.H."/>
            <person name="Cui C.S."/>
            <person name="Shi Y.H."/>
            <person name="He M."/>
        </authorList>
    </citation>
    <scope>NUCLEOTIDE SEQUENCE [LARGE SCALE GENOMIC DNA]</scope>
</reference>
<keyword evidence="5" id="KW-1185">Reference proteome</keyword>
<dbReference type="Proteomes" id="UP000202635">
    <property type="component" value="Genome"/>
</dbReference>
<evidence type="ECO:0000313" key="1">
    <source>
        <dbReference type="EMBL" id="AAS82627.1"/>
    </source>
</evidence>
<sequence>MDKKNGSDAPQSVKTIKTNVSSIIEKIVNQVYRPPSVNWTEETENGAVWKRRHQTKSW</sequence>
<dbReference type="Proteomes" id="UP000232958">
    <property type="component" value="Segment"/>
</dbReference>
<evidence type="ECO:0000313" key="4">
    <source>
        <dbReference type="Proteomes" id="UP000202635"/>
    </source>
</evidence>
<accession>Q6QXH1</accession>
<organism evidence="1 4">
    <name type="scientific">Agrotis segetum granulosis virus</name>
    <name type="common">AsGV</name>
    <name type="synonym">Agrotis segetum granulovirus</name>
    <dbReference type="NCBI Taxonomy" id="10464"/>
    <lineage>
        <taxon>Viruses</taxon>
        <taxon>Viruses incertae sedis</taxon>
        <taxon>Naldaviricetes</taxon>
        <taxon>Lefavirales</taxon>
        <taxon>Baculoviridae</taxon>
        <taxon>Betabaculovirus</taxon>
        <taxon>Betabaculovirus agsegetum</taxon>
    </lineage>
</organism>
<dbReference type="EMBL" id="KC994902">
    <property type="protein sequence ID" value="AHN92161.1"/>
    <property type="molecule type" value="Genomic_DNA"/>
</dbReference>
<gene>
    <name evidence="1" type="primary">ORF111</name>
    <name evidence="2" type="ORF">AsGV122</name>
    <name evidence="3" type="ORF">AsGV125</name>
    <name evidence="1" type="ORF">AsGVgp111</name>
</gene>
<name>Q6QXH1_GVAS</name>
<protein>
    <submittedName>
        <fullName evidence="1">ORF111</fullName>
    </submittedName>
</protein>
<evidence type="ECO:0000313" key="5">
    <source>
        <dbReference type="Proteomes" id="UP000232958"/>
    </source>
</evidence>